<proteinExistence type="predicted"/>
<sequence length="154" mass="17364">MFISFALASIPSRIVCQNWLENTFKITAYSASPSAGPTVATGVEVEATLLATADDEALPPQATMLRLSARVSRAAMRTFPFFMSFFLLIFLFVRYRCLKSGNREIDFPFRLNYTFSPIKCQQPAGNFIGLMGKRLLKLCKPTNKIGIYFQKQKK</sequence>
<evidence type="ECO:0000313" key="2">
    <source>
        <dbReference type="EMBL" id="MPN26332.1"/>
    </source>
</evidence>
<organism evidence="2">
    <name type="scientific">bioreactor metagenome</name>
    <dbReference type="NCBI Taxonomy" id="1076179"/>
    <lineage>
        <taxon>unclassified sequences</taxon>
        <taxon>metagenomes</taxon>
        <taxon>ecological metagenomes</taxon>
    </lineage>
</organism>
<feature type="transmembrane region" description="Helical" evidence="1">
    <location>
        <begin position="74"/>
        <end position="93"/>
    </location>
</feature>
<accession>A0A645GKE2</accession>
<protein>
    <submittedName>
        <fullName evidence="2">Uncharacterized protein</fullName>
    </submittedName>
</protein>
<dbReference type="PROSITE" id="PS00267">
    <property type="entry name" value="TACHYKININ"/>
    <property type="match status" value="1"/>
</dbReference>
<reference evidence="2" key="1">
    <citation type="submission" date="2019-08" db="EMBL/GenBank/DDBJ databases">
        <authorList>
            <person name="Kucharzyk K."/>
            <person name="Murdoch R.W."/>
            <person name="Higgins S."/>
            <person name="Loffler F."/>
        </authorList>
    </citation>
    <scope>NUCLEOTIDE SEQUENCE</scope>
</reference>
<comment type="caution">
    <text evidence="2">The sequence shown here is derived from an EMBL/GenBank/DDBJ whole genome shotgun (WGS) entry which is preliminary data.</text>
</comment>
<name>A0A645GKE2_9ZZZZ</name>
<dbReference type="EMBL" id="VSSQ01075813">
    <property type="protein sequence ID" value="MPN26332.1"/>
    <property type="molecule type" value="Genomic_DNA"/>
</dbReference>
<keyword evidence="1" id="KW-1133">Transmembrane helix</keyword>
<keyword evidence="1" id="KW-0472">Membrane</keyword>
<dbReference type="InterPro" id="IPR013055">
    <property type="entry name" value="Tachy_Neuro_lke_CS"/>
</dbReference>
<dbReference type="AlphaFoldDB" id="A0A645GKE2"/>
<gene>
    <name evidence="2" type="ORF">SDC9_173756</name>
</gene>
<evidence type="ECO:0000256" key="1">
    <source>
        <dbReference type="SAM" id="Phobius"/>
    </source>
</evidence>
<keyword evidence="1" id="KW-0812">Transmembrane</keyword>